<dbReference type="AlphaFoldDB" id="A0A146G6I6"/>
<feature type="transmembrane region" description="Helical" evidence="6">
    <location>
        <begin position="41"/>
        <end position="61"/>
    </location>
</feature>
<keyword evidence="2" id="KW-0813">Transport</keyword>
<dbReference type="EMBL" id="BDCO01000002">
    <property type="protein sequence ID" value="GAT33190.1"/>
    <property type="molecule type" value="Genomic_DNA"/>
</dbReference>
<feature type="transmembrane region" description="Helical" evidence="6">
    <location>
        <begin position="275"/>
        <end position="294"/>
    </location>
</feature>
<sequence>MDRRPLQYLAIFFTVFIDILGFGIVIPVLPLYAEHFGATPWQIGWLVGVFSLAQFFFAPIWGKVSDRIGRKPVLLLGVIGTIAGYLLMGMAGSVLMLFVARLIDGIAGANIGAAQAYLADISSPENRAKAMGLLGAAFGLGFVFGPALGGWAGVKFNYSAPMFIAAGLAAVNFLFIVFFLPESRKTGAAAPEAKRIFPDLFQHVRVQQYVASLVCYFLVIAGFSMMTALFALYLKHRFDLDALHTGYILAGIGILGVIIQGGLIGRLVKRFGEGLLAVAGSSLVFVGLVALAFAGTFGLMLAASALVGIGNSLLMPTLSALASRSASAEWQGRALGVVQSAGSLARFAGPLTAGWLLGMSEAGHRWPYAALPFAVAAGFLAVATIAAVALEIRRERPEETALGQNA</sequence>
<evidence type="ECO:0000256" key="4">
    <source>
        <dbReference type="ARBA" id="ARBA00022989"/>
    </source>
</evidence>
<organism evidence="8 9">
    <name type="scientific">Terrimicrobium sacchariphilum</name>
    <dbReference type="NCBI Taxonomy" id="690879"/>
    <lineage>
        <taxon>Bacteria</taxon>
        <taxon>Pseudomonadati</taxon>
        <taxon>Verrucomicrobiota</taxon>
        <taxon>Terrimicrobiia</taxon>
        <taxon>Terrimicrobiales</taxon>
        <taxon>Terrimicrobiaceae</taxon>
        <taxon>Terrimicrobium</taxon>
    </lineage>
</organism>
<dbReference type="STRING" id="690879.TSACC_21600"/>
<dbReference type="FunCoup" id="A0A146G6I6">
    <property type="interactions" value="118"/>
</dbReference>
<keyword evidence="3 6" id="KW-0812">Transmembrane</keyword>
<dbReference type="PANTHER" id="PTHR23504">
    <property type="entry name" value="MAJOR FACILITATOR SUPERFAMILY DOMAIN-CONTAINING PROTEIN 10"/>
    <property type="match status" value="1"/>
</dbReference>
<dbReference type="InParanoid" id="A0A146G6I6"/>
<dbReference type="PANTHER" id="PTHR23504:SF15">
    <property type="entry name" value="MAJOR FACILITATOR SUPERFAMILY (MFS) PROFILE DOMAIN-CONTAINING PROTEIN"/>
    <property type="match status" value="1"/>
</dbReference>
<dbReference type="InterPro" id="IPR036259">
    <property type="entry name" value="MFS_trans_sf"/>
</dbReference>
<name>A0A146G6I6_TERSA</name>
<feature type="transmembrane region" description="Helical" evidence="6">
    <location>
        <begin position="300"/>
        <end position="322"/>
    </location>
</feature>
<evidence type="ECO:0000256" key="2">
    <source>
        <dbReference type="ARBA" id="ARBA00022448"/>
    </source>
</evidence>
<evidence type="ECO:0000256" key="1">
    <source>
        <dbReference type="ARBA" id="ARBA00004141"/>
    </source>
</evidence>
<comment type="caution">
    <text evidence="8">The sequence shown here is derived from an EMBL/GenBank/DDBJ whole genome shotgun (WGS) entry which is preliminary data.</text>
</comment>
<dbReference type="Pfam" id="PF07690">
    <property type="entry name" value="MFS_1"/>
    <property type="match status" value="1"/>
</dbReference>
<dbReference type="PRINTS" id="PR01035">
    <property type="entry name" value="TCRTETA"/>
</dbReference>
<dbReference type="InterPro" id="IPR020846">
    <property type="entry name" value="MFS_dom"/>
</dbReference>
<feature type="transmembrane region" description="Helical" evidence="6">
    <location>
        <begin position="209"/>
        <end position="234"/>
    </location>
</feature>
<feature type="transmembrane region" description="Helical" evidence="6">
    <location>
        <begin position="130"/>
        <end position="152"/>
    </location>
</feature>
<dbReference type="GO" id="GO:0016020">
    <property type="term" value="C:membrane"/>
    <property type="evidence" value="ECO:0007669"/>
    <property type="project" value="UniProtKB-SubCell"/>
</dbReference>
<proteinExistence type="predicted"/>
<dbReference type="Gene3D" id="1.20.1250.20">
    <property type="entry name" value="MFS general substrate transporter like domains"/>
    <property type="match status" value="1"/>
</dbReference>
<keyword evidence="4 6" id="KW-1133">Transmembrane helix</keyword>
<evidence type="ECO:0000256" key="6">
    <source>
        <dbReference type="SAM" id="Phobius"/>
    </source>
</evidence>
<reference evidence="9" key="1">
    <citation type="journal article" date="2017" name="Genome Announc.">
        <title>Draft Genome Sequence of Terrimicrobium sacchariphilum NM-5T, a Facultative Anaerobic Soil Bacterium of the Class Spartobacteria.</title>
        <authorList>
            <person name="Qiu Y.L."/>
            <person name="Tourlousse D.M."/>
            <person name="Matsuura N."/>
            <person name="Ohashi A."/>
            <person name="Sekiguchi Y."/>
        </authorList>
    </citation>
    <scope>NUCLEOTIDE SEQUENCE [LARGE SCALE GENOMIC DNA]</scope>
    <source>
        <strain evidence="9">NM-5</strain>
    </source>
</reference>
<dbReference type="RefSeq" id="WP_075078954.1">
    <property type="nucleotide sequence ID" value="NZ_BDCO01000002.1"/>
</dbReference>
<gene>
    <name evidence="8" type="ORF">TSACC_21600</name>
</gene>
<evidence type="ECO:0000256" key="5">
    <source>
        <dbReference type="ARBA" id="ARBA00023136"/>
    </source>
</evidence>
<dbReference type="SUPFAM" id="SSF103473">
    <property type="entry name" value="MFS general substrate transporter"/>
    <property type="match status" value="1"/>
</dbReference>
<evidence type="ECO:0000259" key="7">
    <source>
        <dbReference type="PROSITE" id="PS50850"/>
    </source>
</evidence>
<keyword evidence="9" id="KW-1185">Reference proteome</keyword>
<dbReference type="Proteomes" id="UP000076023">
    <property type="component" value="Unassembled WGS sequence"/>
</dbReference>
<feature type="transmembrane region" description="Helical" evidence="6">
    <location>
        <begin position="73"/>
        <end position="92"/>
    </location>
</feature>
<evidence type="ECO:0000256" key="3">
    <source>
        <dbReference type="ARBA" id="ARBA00022692"/>
    </source>
</evidence>
<accession>A0A146G6I6</accession>
<keyword evidence="5 6" id="KW-0472">Membrane</keyword>
<feature type="transmembrane region" description="Helical" evidence="6">
    <location>
        <begin position="334"/>
        <end position="357"/>
    </location>
</feature>
<comment type="subcellular location">
    <subcellularLocation>
        <location evidence="1">Membrane</location>
        <topology evidence="1">Multi-pass membrane protein</topology>
    </subcellularLocation>
</comment>
<dbReference type="InterPro" id="IPR001958">
    <property type="entry name" value="Tet-R_TetA/multi-R_MdtG-like"/>
</dbReference>
<dbReference type="PROSITE" id="PS50850">
    <property type="entry name" value="MFS"/>
    <property type="match status" value="1"/>
</dbReference>
<feature type="transmembrane region" description="Helical" evidence="6">
    <location>
        <begin position="369"/>
        <end position="390"/>
    </location>
</feature>
<protein>
    <submittedName>
        <fullName evidence="8">MFS transporter, DHA1 family</fullName>
    </submittedName>
</protein>
<feature type="transmembrane region" description="Helical" evidence="6">
    <location>
        <begin position="246"/>
        <end position="268"/>
    </location>
</feature>
<evidence type="ECO:0000313" key="8">
    <source>
        <dbReference type="EMBL" id="GAT33190.1"/>
    </source>
</evidence>
<dbReference type="CDD" id="cd17330">
    <property type="entry name" value="MFS_SLC46_TetA_like"/>
    <property type="match status" value="1"/>
</dbReference>
<feature type="transmembrane region" description="Helical" evidence="6">
    <location>
        <begin position="98"/>
        <end position="118"/>
    </location>
</feature>
<feature type="transmembrane region" description="Helical" evidence="6">
    <location>
        <begin position="7"/>
        <end position="29"/>
    </location>
</feature>
<evidence type="ECO:0000313" key="9">
    <source>
        <dbReference type="Proteomes" id="UP000076023"/>
    </source>
</evidence>
<dbReference type="GO" id="GO:0022857">
    <property type="term" value="F:transmembrane transporter activity"/>
    <property type="evidence" value="ECO:0007669"/>
    <property type="project" value="InterPro"/>
</dbReference>
<feature type="domain" description="Major facilitator superfamily (MFS) profile" evidence="7">
    <location>
        <begin position="7"/>
        <end position="395"/>
    </location>
</feature>
<dbReference type="InterPro" id="IPR011701">
    <property type="entry name" value="MFS"/>
</dbReference>
<feature type="transmembrane region" description="Helical" evidence="6">
    <location>
        <begin position="158"/>
        <end position="180"/>
    </location>
</feature>
<dbReference type="OrthoDB" id="9793283at2"/>